<feature type="signal peptide" evidence="1">
    <location>
        <begin position="1"/>
        <end position="18"/>
    </location>
</feature>
<reference evidence="3 4" key="1">
    <citation type="submission" date="2016-07" db="EMBL/GenBank/DDBJ databases">
        <authorList>
            <person name="Jeong J.-J."/>
            <person name="Kim D.W."/>
            <person name="Sang M.K."/>
            <person name="Choi I.-G."/>
            <person name="Kim K.D."/>
        </authorList>
    </citation>
    <scope>NUCLEOTIDE SEQUENCE [LARGE SCALE GENOMIC DNA]</scope>
    <source>
        <strain evidence="3 4">UTM-3</strain>
    </source>
</reference>
<dbReference type="GO" id="GO:0006508">
    <property type="term" value="P:proteolysis"/>
    <property type="evidence" value="ECO:0007669"/>
    <property type="project" value="InterPro"/>
</dbReference>
<dbReference type="GO" id="GO:0008236">
    <property type="term" value="F:serine-type peptidase activity"/>
    <property type="evidence" value="ECO:0007669"/>
    <property type="project" value="InterPro"/>
</dbReference>
<dbReference type="GO" id="GO:0007165">
    <property type="term" value="P:signal transduction"/>
    <property type="evidence" value="ECO:0007669"/>
    <property type="project" value="TreeGrafter"/>
</dbReference>
<dbReference type="PANTHER" id="PTHR32060:SF30">
    <property type="entry name" value="CARBOXY-TERMINAL PROCESSING PROTEASE CTPA"/>
    <property type="match status" value="1"/>
</dbReference>
<evidence type="ECO:0000256" key="1">
    <source>
        <dbReference type="SAM" id="SignalP"/>
    </source>
</evidence>
<keyword evidence="1" id="KW-0732">Signal</keyword>
<dbReference type="GO" id="GO:0030288">
    <property type="term" value="C:outer membrane-bounded periplasmic space"/>
    <property type="evidence" value="ECO:0007669"/>
    <property type="project" value="TreeGrafter"/>
</dbReference>
<protein>
    <recommendedName>
        <fullName evidence="2">Tail specific protease domain-containing protein</fullName>
    </recommendedName>
</protein>
<dbReference type="Gene3D" id="3.90.226.10">
    <property type="entry name" value="2-enoyl-CoA Hydratase, Chain A, domain 1"/>
    <property type="match status" value="1"/>
</dbReference>
<dbReference type="RefSeq" id="WP_065394516.1">
    <property type="nucleotide sequence ID" value="NZ_MAYH01000023.1"/>
</dbReference>
<evidence type="ECO:0000313" key="3">
    <source>
        <dbReference type="EMBL" id="OCA72292.1"/>
    </source>
</evidence>
<dbReference type="AlphaFoldDB" id="A0A1B8ZL06"/>
<dbReference type="InterPro" id="IPR029045">
    <property type="entry name" value="ClpP/crotonase-like_dom_sf"/>
</dbReference>
<dbReference type="OrthoDB" id="6397760at2"/>
<keyword evidence="4" id="KW-1185">Reference proteome</keyword>
<organism evidence="3 4">
    <name type="scientific">Chryseobacterium artocarpi</name>
    <dbReference type="NCBI Taxonomy" id="1414727"/>
    <lineage>
        <taxon>Bacteria</taxon>
        <taxon>Pseudomonadati</taxon>
        <taxon>Bacteroidota</taxon>
        <taxon>Flavobacteriia</taxon>
        <taxon>Flavobacteriales</taxon>
        <taxon>Weeksellaceae</taxon>
        <taxon>Chryseobacterium group</taxon>
        <taxon>Chryseobacterium</taxon>
    </lineage>
</organism>
<proteinExistence type="predicted"/>
<dbReference type="Proteomes" id="UP000092651">
    <property type="component" value="Unassembled WGS sequence"/>
</dbReference>
<comment type="caution">
    <text evidence="3">The sequence shown here is derived from an EMBL/GenBank/DDBJ whole genome shotgun (WGS) entry which is preliminary data.</text>
</comment>
<dbReference type="GO" id="GO:0004175">
    <property type="term" value="F:endopeptidase activity"/>
    <property type="evidence" value="ECO:0007669"/>
    <property type="project" value="TreeGrafter"/>
</dbReference>
<evidence type="ECO:0000313" key="4">
    <source>
        <dbReference type="Proteomes" id="UP000092651"/>
    </source>
</evidence>
<name>A0A1B8ZL06_9FLAO</name>
<accession>A0A1B8ZL06</accession>
<dbReference type="SUPFAM" id="SSF52096">
    <property type="entry name" value="ClpP/crotonase"/>
    <property type="match status" value="1"/>
</dbReference>
<dbReference type="EMBL" id="MAYH01000023">
    <property type="protein sequence ID" value="OCA72292.1"/>
    <property type="molecule type" value="Genomic_DNA"/>
</dbReference>
<sequence length="454" mass="52613">MKIKSTLLLLLLANSVFAQKVCNEFYHQKFTQKQLEQDVDFIKEKIVNAHVNPFTEISKEEFEKKYTDIRKFMKDGMTQKDFYYLAKPLIVTLNDEHSSLSDYCVTDSIKNNMKVLPLKFKYGSGKMILTENYSDNQLDIGDELTSLNNIPINEVLKTCAQTIPGDKDERISMAVDKFWIMINKFCYFIKDNYDLKFKSGYQTVVKSISLEQLRKNASNAPQKKQEKFKPIDYKEIKDVGYLAVNTFNDRQTYPIEEWKIKFDSIFTQIRKDNVKKIVIDVHNNSGGNSAIGNLLISYFSGKSYNTYQGRWKKSQEYVDYLKKDNESVPDYEKLKNGDYYPMKSHSVKASKNPLIFNKKTYVIVGKNTFSSAMMFGAIVLDNKLAEVVGEIPEKGHPNHFGELIEFQTPNTKLDFRFGVKEWIRPAGNITPNKLIPTKIIDLNDKTEEQIIEQL</sequence>
<dbReference type="InterPro" id="IPR005151">
    <property type="entry name" value="Tail-specific_protease"/>
</dbReference>
<feature type="chain" id="PRO_5008620720" description="Tail specific protease domain-containing protein" evidence="1">
    <location>
        <begin position="19"/>
        <end position="454"/>
    </location>
</feature>
<dbReference type="Pfam" id="PF03572">
    <property type="entry name" value="Peptidase_S41"/>
    <property type="match status" value="1"/>
</dbReference>
<evidence type="ECO:0000259" key="2">
    <source>
        <dbReference type="Pfam" id="PF03572"/>
    </source>
</evidence>
<gene>
    <name evidence="3" type="ORF">BBI01_09145</name>
</gene>
<feature type="domain" description="Tail specific protease" evidence="2">
    <location>
        <begin position="238"/>
        <end position="391"/>
    </location>
</feature>
<dbReference type="PANTHER" id="PTHR32060">
    <property type="entry name" value="TAIL-SPECIFIC PROTEASE"/>
    <property type="match status" value="1"/>
</dbReference>